<gene>
    <name evidence="1" type="ORF">PVL29_006293</name>
</gene>
<accession>A0AA39A4P2</accession>
<organism evidence="1 2">
    <name type="scientific">Vitis rotundifolia</name>
    <name type="common">Muscadine grape</name>
    <dbReference type="NCBI Taxonomy" id="103349"/>
    <lineage>
        <taxon>Eukaryota</taxon>
        <taxon>Viridiplantae</taxon>
        <taxon>Streptophyta</taxon>
        <taxon>Embryophyta</taxon>
        <taxon>Tracheophyta</taxon>
        <taxon>Spermatophyta</taxon>
        <taxon>Magnoliopsida</taxon>
        <taxon>eudicotyledons</taxon>
        <taxon>Gunneridae</taxon>
        <taxon>Pentapetalae</taxon>
        <taxon>rosids</taxon>
        <taxon>Vitales</taxon>
        <taxon>Vitaceae</taxon>
        <taxon>Viteae</taxon>
        <taxon>Vitis</taxon>
    </lineage>
</organism>
<dbReference type="AlphaFoldDB" id="A0AA39A4P2"/>
<reference evidence="1 2" key="1">
    <citation type="journal article" date="2023" name="BMC Biotechnol.">
        <title>Vitis rotundifolia cv Carlos genome sequencing.</title>
        <authorList>
            <person name="Huff M."/>
            <person name="Hulse-Kemp A."/>
            <person name="Scheffler B."/>
            <person name="Youngblood R."/>
            <person name="Simpson S."/>
            <person name="Babiker E."/>
            <person name="Staton M."/>
        </authorList>
    </citation>
    <scope>NUCLEOTIDE SEQUENCE [LARGE SCALE GENOMIC DNA]</scope>
    <source>
        <tissue evidence="1">Leaf</tissue>
    </source>
</reference>
<proteinExistence type="predicted"/>
<dbReference type="EMBL" id="JARBHA010000005">
    <property type="protein sequence ID" value="KAJ9700896.1"/>
    <property type="molecule type" value="Genomic_DNA"/>
</dbReference>
<comment type="caution">
    <text evidence="1">The sequence shown here is derived from an EMBL/GenBank/DDBJ whole genome shotgun (WGS) entry which is preliminary data.</text>
</comment>
<evidence type="ECO:0000313" key="1">
    <source>
        <dbReference type="EMBL" id="KAJ9700896.1"/>
    </source>
</evidence>
<name>A0AA39A4P2_VITRO</name>
<evidence type="ECO:0000313" key="2">
    <source>
        <dbReference type="Proteomes" id="UP001168098"/>
    </source>
</evidence>
<protein>
    <submittedName>
        <fullName evidence="1">Uncharacterized protein</fullName>
    </submittedName>
</protein>
<sequence>MIRELKTSGHVFTDEQQVEVVIKSLPKSWEHMVVNMTHNESVKTFDNIVRHFELETERLMVARPIEQAHVVESNSHKLLV</sequence>
<dbReference type="Proteomes" id="UP001168098">
    <property type="component" value="Unassembled WGS sequence"/>
</dbReference>
<keyword evidence="2" id="KW-1185">Reference proteome</keyword>